<feature type="transmembrane region" description="Helical" evidence="8">
    <location>
        <begin position="41"/>
        <end position="59"/>
    </location>
</feature>
<feature type="transmembrane region" description="Helical" evidence="8">
    <location>
        <begin position="308"/>
        <end position="326"/>
    </location>
</feature>
<dbReference type="NCBIfam" id="TIGR00801">
    <property type="entry name" value="ncs2"/>
    <property type="match status" value="1"/>
</dbReference>
<evidence type="ECO:0000256" key="4">
    <source>
        <dbReference type="ARBA" id="ARBA00022475"/>
    </source>
</evidence>
<keyword evidence="10" id="KW-1185">Reference proteome</keyword>
<evidence type="ECO:0000313" key="10">
    <source>
        <dbReference type="Proteomes" id="UP001157946"/>
    </source>
</evidence>
<evidence type="ECO:0000256" key="8">
    <source>
        <dbReference type="SAM" id="Phobius"/>
    </source>
</evidence>
<feature type="transmembrane region" description="Helical" evidence="8">
    <location>
        <begin position="97"/>
        <end position="115"/>
    </location>
</feature>
<dbReference type="Proteomes" id="UP001157946">
    <property type="component" value="Unassembled WGS sequence"/>
</dbReference>
<evidence type="ECO:0000256" key="6">
    <source>
        <dbReference type="ARBA" id="ARBA00022989"/>
    </source>
</evidence>
<dbReference type="InterPro" id="IPR006043">
    <property type="entry name" value="NCS2"/>
</dbReference>
<dbReference type="InterPro" id="IPR017588">
    <property type="entry name" value="UacT-like"/>
</dbReference>
<dbReference type="InterPro" id="IPR006042">
    <property type="entry name" value="Xan_ur_permease"/>
</dbReference>
<evidence type="ECO:0000256" key="5">
    <source>
        <dbReference type="ARBA" id="ARBA00022692"/>
    </source>
</evidence>
<reference evidence="9" key="1">
    <citation type="submission" date="2017-05" db="EMBL/GenBank/DDBJ databases">
        <authorList>
            <person name="Varghese N."/>
            <person name="Submissions S."/>
        </authorList>
    </citation>
    <scope>NUCLEOTIDE SEQUENCE</scope>
    <source>
        <strain evidence="9">DSM 45262</strain>
    </source>
</reference>
<dbReference type="NCBIfam" id="NF037981">
    <property type="entry name" value="NCS2_1"/>
    <property type="match status" value="1"/>
</dbReference>
<feature type="transmembrane region" description="Helical" evidence="8">
    <location>
        <begin position="12"/>
        <end position="35"/>
    </location>
</feature>
<evidence type="ECO:0000256" key="1">
    <source>
        <dbReference type="ARBA" id="ARBA00004651"/>
    </source>
</evidence>
<dbReference type="PANTHER" id="PTHR42810">
    <property type="entry name" value="PURINE PERMEASE C1399.01C-RELATED"/>
    <property type="match status" value="1"/>
</dbReference>
<gene>
    <name evidence="9" type="ORF">SAMN06265361_103183</name>
</gene>
<feature type="transmembrane region" description="Helical" evidence="8">
    <location>
        <begin position="181"/>
        <end position="201"/>
    </location>
</feature>
<keyword evidence="4" id="KW-1003">Cell membrane</keyword>
<organism evidence="9 10">
    <name type="scientific">Laceyella tengchongensis</name>
    <dbReference type="NCBI Taxonomy" id="574699"/>
    <lineage>
        <taxon>Bacteria</taxon>
        <taxon>Bacillati</taxon>
        <taxon>Bacillota</taxon>
        <taxon>Bacilli</taxon>
        <taxon>Bacillales</taxon>
        <taxon>Thermoactinomycetaceae</taxon>
        <taxon>Laceyella</taxon>
    </lineage>
</organism>
<comment type="similarity">
    <text evidence="2">Belongs to the nucleobase:cation symporter-2 (NCS2) (TC 2.A.40) family.</text>
</comment>
<evidence type="ECO:0000256" key="2">
    <source>
        <dbReference type="ARBA" id="ARBA00008821"/>
    </source>
</evidence>
<sequence>MGKLNGWKISFLGFQHVLAMYAGAVVVPLIVGGALKMNPEQLAYLISIDLFTCGIASLLQVIGGRYFGVKLPVILGCTFTAVPPMITIGQLEGLPAIYGSIIASGLIVTLIAQFFNHIMRLFPPVVIGSVITTIGVSLIPVAMNNMAGGQGSPTFGQWENLFLGLLTLLTVILLNRFGKGFIQSISVLLAMVIGTITAWFMGLVDLSHVADASWFRIVQPFYFGVPEFHVSSIITMSLVAIVSMIESTGVFMALADICDEKLEGERVKKGLRAEGMAIMIGGLFNSFPYTSFSQNVGLVALSKVKSRAVVIAAGIILIVLGLLPKVAAVTTIIPNAVLGGAMIPMFGMVIVSGIRALATIDFKQTQNLLIVACSVGMGLGTSVVPAIFKELPDMIRVVVENGIVLGSLTAIVLNIIFNKQAKPSAAEAV</sequence>
<feature type="transmembrane region" description="Helical" evidence="8">
    <location>
        <begin position="122"/>
        <end position="143"/>
    </location>
</feature>
<dbReference type="Pfam" id="PF00860">
    <property type="entry name" value="Xan_ur_permease"/>
    <property type="match status" value="1"/>
</dbReference>
<name>A0AA45WNK3_9BACL</name>
<dbReference type="GO" id="GO:0005886">
    <property type="term" value="C:plasma membrane"/>
    <property type="evidence" value="ECO:0007669"/>
    <property type="project" value="UniProtKB-SubCell"/>
</dbReference>
<dbReference type="PROSITE" id="PS01116">
    <property type="entry name" value="XANTH_URACIL_PERMASE"/>
    <property type="match status" value="1"/>
</dbReference>
<keyword evidence="6 8" id="KW-1133">Transmembrane helix</keyword>
<comment type="subcellular location">
    <subcellularLocation>
        <location evidence="1">Cell membrane</location>
        <topology evidence="1">Multi-pass membrane protein</topology>
    </subcellularLocation>
</comment>
<evidence type="ECO:0000256" key="7">
    <source>
        <dbReference type="ARBA" id="ARBA00023136"/>
    </source>
</evidence>
<evidence type="ECO:0000256" key="3">
    <source>
        <dbReference type="ARBA" id="ARBA00022448"/>
    </source>
</evidence>
<proteinExistence type="inferred from homology"/>
<protein>
    <submittedName>
        <fullName evidence="9">Xanthine permease</fullName>
    </submittedName>
</protein>
<feature type="transmembrane region" description="Helical" evidence="8">
    <location>
        <begin position="155"/>
        <end position="174"/>
    </location>
</feature>
<keyword evidence="3" id="KW-0813">Transport</keyword>
<feature type="transmembrane region" description="Helical" evidence="8">
    <location>
        <begin position="394"/>
        <end position="417"/>
    </location>
</feature>
<keyword evidence="7 8" id="KW-0472">Membrane</keyword>
<feature type="transmembrane region" description="Helical" evidence="8">
    <location>
        <begin position="332"/>
        <end position="356"/>
    </location>
</feature>
<dbReference type="RefSeq" id="WP_102992436.1">
    <property type="nucleotide sequence ID" value="NZ_FXTU01000003.1"/>
</dbReference>
<dbReference type="EMBL" id="FXTU01000003">
    <property type="protein sequence ID" value="SMP18712.1"/>
    <property type="molecule type" value="Genomic_DNA"/>
</dbReference>
<dbReference type="GO" id="GO:0042907">
    <property type="term" value="F:xanthine transmembrane transporter activity"/>
    <property type="evidence" value="ECO:0007669"/>
    <property type="project" value="TreeGrafter"/>
</dbReference>
<dbReference type="PANTHER" id="PTHR42810:SF4">
    <property type="entry name" value="URIC ACID TRANSPORTER UACT"/>
    <property type="match status" value="1"/>
</dbReference>
<evidence type="ECO:0000313" key="9">
    <source>
        <dbReference type="EMBL" id="SMP18712.1"/>
    </source>
</evidence>
<keyword evidence="5 8" id="KW-0812">Transmembrane</keyword>
<dbReference type="AlphaFoldDB" id="A0AA45WNK3"/>
<comment type="caution">
    <text evidence="9">The sequence shown here is derived from an EMBL/GenBank/DDBJ whole genome shotgun (WGS) entry which is preliminary data.</text>
</comment>
<accession>A0AA45WNK3</accession>
<feature type="transmembrane region" description="Helical" evidence="8">
    <location>
        <begin position="368"/>
        <end position="388"/>
    </location>
</feature>
<dbReference type="NCBIfam" id="TIGR03173">
    <property type="entry name" value="pbuX"/>
    <property type="match status" value="1"/>
</dbReference>